<dbReference type="RefSeq" id="XP_001432959.1">
    <property type="nucleotide sequence ID" value="XM_001432922.1"/>
</dbReference>
<organism evidence="1 2">
    <name type="scientific">Paramecium tetraurelia</name>
    <dbReference type="NCBI Taxonomy" id="5888"/>
    <lineage>
        <taxon>Eukaryota</taxon>
        <taxon>Sar</taxon>
        <taxon>Alveolata</taxon>
        <taxon>Ciliophora</taxon>
        <taxon>Intramacronucleata</taxon>
        <taxon>Oligohymenophorea</taxon>
        <taxon>Peniculida</taxon>
        <taxon>Parameciidae</taxon>
        <taxon>Paramecium</taxon>
    </lineage>
</organism>
<accession>A0C445</accession>
<dbReference type="KEGG" id="ptm:GSPATT00035042001"/>
<dbReference type="GeneID" id="5018744"/>
<dbReference type="InParanoid" id="A0C445"/>
<dbReference type="OrthoDB" id="10512853at2759"/>
<dbReference type="HOGENOM" id="CLU_2710158_0_0_1"/>
<proteinExistence type="predicted"/>
<evidence type="ECO:0000313" key="2">
    <source>
        <dbReference type="Proteomes" id="UP000000600"/>
    </source>
</evidence>
<name>A0C445_PARTE</name>
<dbReference type="EMBL" id="CT868039">
    <property type="protein sequence ID" value="CAK65562.1"/>
    <property type="molecule type" value="Genomic_DNA"/>
</dbReference>
<gene>
    <name evidence="1" type="ORF">GSPATT00035042001</name>
</gene>
<dbReference type="AlphaFoldDB" id="A0C445"/>
<reference evidence="1 2" key="1">
    <citation type="journal article" date="2006" name="Nature">
        <title>Global trends of whole-genome duplications revealed by the ciliate Paramecium tetraurelia.</title>
        <authorList>
            <consortium name="Genoscope"/>
            <person name="Aury J.-M."/>
            <person name="Jaillon O."/>
            <person name="Duret L."/>
            <person name="Noel B."/>
            <person name="Jubin C."/>
            <person name="Porcel B.M."/>
            <person name="Segurens B."/>
            <person name="Daubin V."/>
            <person name="Anthouard V."/>
            <person name="Aiach N."/>
            <person name="Arnaiz O."/>
            <person name="Billaut A."/>
            <person name="Beisson J."/>
            <person name="Blanc I."/>
            <person name="Bouhouche K."/>
            <person name="Camara F."/>
            <person name="Duharcourt S."/>
            <person name="Guigo R."/>
            <person name="Gogendeau D."/>
            <person name="Katinka M."/>
            <person name="Keller A.-M."/>
            <person name="Kissmehl R."/>
            <person name="Klotz C."/>
            <person name="Koll F."/>
            <person name="Le Moue A."/>
            <person name="Lepere C."/>
            <person name="Malinsky S."/>
            <person name="Nowacki M."/>
            <person name="Nowak J.K."/>
            <person name="Plattner H."/>
            <person name="Poulain J."/>
            <person name="Ruiz F."/>
            <person name="Serrano V."/>
            <person name="Zagulski M."/>
            <person name="Dessen P."/>
            <person name="Betermier M."/>
            <person name="Weissenbach J."/>
            <person name="Scarpelli C."/>
            <person name="Schachter V."/>
            <person name="Sperling L."/>
            <person name="Meyer E."/>
            <person name="Cohen J."/>
            <person name="Wincker P."/>
        </authorList>
    </citation>
    <scope>NUCLEOTIDE SEQUENCE [LARGE SCALE GENOMIC DNA]</scope>
    <source>
        <strain evidence="1 2">Stock d4-2</strain>
    </source>
</reference>
<evidence type="ECO:0000313" key="1">
    <source>
        <dbReference type="EMBL" id="CAK65562.1"/>
    </source>
</evidence>
<protein>
    <submittedName>
        <fullName evidence="1">Uncharacterized protein</fullName>
    </submittedName>
</protein>
<dbReference type="Proteomes" id="UP000000600">
    <property type="component" value="Unassembled WGS sequence"/>
</dbReference>
<keyword evidence="2" id="KW-1185">Reference proteome</keyword>
<sequence>MMTGNINPEYRYISIIAKTWNEVYLAENLLTKQKCCIKQVLIDALLREKSCKKQKLIRIQISYPSRKASIMRR</sequence>